<feature type="domain" description="MOFRL" evidence="1">
    <location>
        <begin position="319"/>
        <end position="426"/>
    </location>
</feature>
<dbReference type="EMBL" id="JANIBM010000020">
    <property type="protein sequence ID" value="MCQ8182267.1"/>
    <property type="molecule type" value="Genomic_DNA"/>
</dbReference>
<evidence type="ECO:0000313" key="4">
    <source>
        <dbReference type="Proteomes" id="UP001524569"/>
    </source>
</evidence>
<dbReference type="Proteomes" id="UP001524569">
    <property type="component" value="Unassembled WGS sequence"/>
</dbReference>
<dbReference type="InterPro" id="IPR038614">
    <property type="entry name" value="GK_N_sf"/>
</dbReference>
<sequence>MFQAGLAAADPHACVRKYLHLTDAGIAIGCGDNLRSGTWRRIHLLSFGKAACAMANAATEVIPENWLAAPGIAITNYENVVAVNKIQVFGAGHPLPDQAGLQAAENLINRLKPVQAGELVLVLVSGGGSALLPCPVAGVSLADKLATTQLLLASGADINQINCVRKHLSRLKGGGLARLTATADLHALVLSDVLDDDLSVIASGPTVPDDTTFAQAIEILQAYRVWPQLPDNVKTHLRAGSRGLHAETPKSGDPIFENAGHDLIGSNALSVDAAVAAAKSSGYAAELFSKQLSGEARLVAEQLCRHAVTISRDLHQPLAIIAGGETTVTLRGTGKGGRNQELALAFAIAAETYGLHCGWTFLSAGSDGRDGPTDAAGAIVDRGSLTRIRAAAIDPTAMLNDNNAYPALDAANDLIKCGATGTNVADLQILLLHPNA</sequence>
<dbReference type="PANTHER" id="PTHR12227">
    <property type="entry name" value="GLYCERATE KINASE"/>
    <property type="match status" value="1"/>
</dbReference>
<gene>
    <name evidence="3" type="ORF">NP603_14185</name>
</gene>
<dbReference type="Pfam" id="PF05161">
    <property type="entry name" value="MOFRL"/>
    <property type="match status" value="1"/>
</dbReference>
<keyword evidence="4" id="KW-1185">Reference proteome</keyword>
<accession>A0ABT1UJ50</accession>
<comment type="caution">
    <text evidence="3">The sequence shown here is derived from an EMBL/GenBank/DDBJ whole genome shotgun (WGS) entry which is preliminary data.</text>
</comment>
<dbReference type="InterPro" id="IPR039760">
    <property type="entry name" value="MOFRL_protein"/>
</dbReference>
<reference evidence="3 4" key="1">
    <citation type="submission" date="2022-07" db="EMBL/GenBank/DDBJ databases">
        <title>Methylomonas rivi sp. nov., Methylomonas rosea sp. nov., Methylomonas aureus sp. nov. and Methylomonas subterranea sp. nov., four novel methanotrophs isolated from a freshwater creek and the deep terrestrial subsurface.</title>
        <authorList>
            <person name="Abin C."/>
            <person name="Sankaranarayanan K."/>
            <person name="Garner C."/>
            <person name="Sindelar R."/>
            <person name="Kotary K."/>
            <person name="Garner R."/>
            <person name="Barclay S."/>
            <person name="Lawson P."/>
            <person name="Krumholz L."/>
        </authorList>
    </citation>
    <scope>NUCLEOTIDE SEQUENCE [LARGE SCALE GENOMIC DNA]</scope>
    <source>
        <strain evidence="3 4">SURF-1</strain>
    </source>
</reference>
<dbReference type="Pfam" id="PF13660">
    <property type="entry name" value="DUF4147"/>
    <property type="match status" value="1"/>
</dbReference>
<dbReference type="SUPFAM" id="SSF82544">
    <property type="entry name" value="GckA/TtuD-like"/>
    <property type="match status" value="1"/>
</dbReference>
<evidence type="ECO:0000259" key="2">
    <source>
        <dbReference type="Pfam" id="PF13660"/>
    </source>
</evidence>
<dbReference type="InterPro" id="IPR007835">
    <property type="entry name" value="MOFRL"/>
</dbReference>
<feature type="domain" description="MOFRL-associated" evidence="2">
    <location>
        <begin position="1"/>
        <end position="238"/>
    </location>
</feature>
<protein>
    <submittedName>
        <fullName evidence="3">DUF4147 domain-containing protein</fullName>
    </submittedName>
</protein>
<dbReference type="Gene3D" id="3.40.1480.10">
    <property type="entry name" value="MOFRL domain"/>
    <property type="match status" value="1"/>
</dbReference>
<organism evidence="3 4">
    <name type="scientific">Methylomonas aurea</name>
    <dbReference type="NCBI Taxonomy" id="2952224"/>
    <lineage>
        <taxon>Bacteria</taxon>
        <taxon>Pseudomonadati</taxon>
        <taxon>Pseudomonadota</taxon>
        <taxon>Gammaproteobacteria</taxon>
        <taxon>Methylococcales</taxon>
        <taxon>Methylococcaceae</taxon>
        <taxon>Methylomonas</taxon>
    </lineage>
</organism>
<evidence type="ECO:0000259" key="1">
    <source>
        <dbReference type="Pfam" id="PF05161"/>
    </source>
</evidence>
<evidence type="ECO:0000313" key="3">
    <source>
        <dbReference type="EMBL" id="MCQ8182267.1"/>
    </source>
</evidence>
<dbReference type="InterPro" id="IPR037035">
    <property type="entry name" value="GK-like_C_sf"/>
</dbReference>
<proteinExistence type="predicted"/>
<name>A0ABT1UJ50_9GAMM</name>
<dbReference type="InterPro" id="IPR025286">
    <property type="entry name" value="MOFRL_assoc_dom"/>
</dbReference>
<dbReference type="PANTHER" id="PTHR12227:SF0">
    <property type="entry name" value="GLYCERATE KINASE"/>
    <property type="match status" value="1"/>
</dbReference>
<dbReference type="Gene3D" id="3.40.50.10180">
    <property type="entry name" value="Glycerate kinase, MOFRL-like N-terminal domain"/>
    <property type="match status" value="1"/>
</dbReference>